<feature type="non-terminal residue" evidence="10">
    <location>
        <position position="127"/>
    </location>
</feature>
<comment type="subcellular location">
    <subcellularLocation>
        <location evidence="1">Membrane</location>
        <topology evidence="1">Multi-pass membrane protein</topology>
    </subcellularLocation>
</comment>
<evidence type="ECO:0000256" key="4">
    <source>
        <dbReference type="ARBA" id="ARBA00023040"/>
    </source>
</evidence>
<keyword evidence="11" id="KW-1185">Reference proteome</keyword>
<evidence type="ECO:0000256" key="6">
    <source>
        <dbReference type="ARBA" id="ARBA00023170"/>
    </source>
</evidence>
<dbReference type="SUPFAM" id="SSF81321">
    <property type="entry name" value="Family A G protein-coupled receptor-like"/>
    <property type="match status" value="1"/>
</dbReference>
<evidence type="ECO:0000256" key="2">
    <source>
        <dbReference type="ARBA" id="ARBA00022692"/>
    </source>
</evidence>
<dbReference type="GO" id="GO:0008188">
    <property type="term" value="F:neuropeptide receptor activity"/>
    <property type="evidence" value="ECO:0007669"/>
    <property type="project" value="TreeGrafter"/>
</dbReference>
<keyword evidence="5 8" id="KW-0472">Membrane</keyword>
<dbReference type="PANTHER" id="PTHR24235">
    <property type="entry name" value="NEUROPEPTIDE Y RECEPTOR"/>
    <property type="match status" value="1"/>
</dbReference>
<evidence type="ECO:0000259" key="9">
    <source>
        <dbReference type="PROSITE" id="PS50262"/>
    </source>
</evidence>
<comment type="caution">
    <text evidence="10">The sequence shown here is derived from an EMBL/GenBank/DDBJ whole genome shotgun (WGS) entry which is preliminary data.</text>
</comment>
<dbReference type="GO" id="GO:0005886">
    <property type="term" value="C:plasma membrane"/>
    <property type="evidence" value="ECO:0007669"/>
    <property type="project" value="TreeGrafter"/>
</dbReference>
<dbReference type="Proteomes" id="UP001286313">
    <property type="component" value="Unassembled WGS sequence"/>
</dbReference>
<keyword evidence="3 8" id="KW-1133">Transmembrane helix</keyword>
<feature type="transmembrane region" description="Helical" evidence="8">
    <location>
        <begin position="42"/>
        <end position="63"/>
    </location>
</feature>
<organism evidence="10 11">
    <name type="scientific">Petrolisthes cinctipes</name>
    <name type="common">Flat porcelain crab</name>
    <dbReference type="NCBI Taxonomy" id="88211"/>
    <lineage>
        <taxon>Eukaryota</taxon>
        <taxon>Metazoa</taxon>
        <taxon>Ecdysozoa</taxon>
        <taxon>Arthropoda</taxon>
        <taxon>Crustacea</taxon>
        <taxon>Multicrustacea</taxon>
        <taxon>Malacostraca</taxon>
        <taxon>Eumalacostraca</taxon>
        <taxon>Eucarida</taxon>
        <taxon>Decapoda</taxon>
        <taxon>Pleocyemata</taxon>
        <taxon>Anomura</taxon>
        <taxon>Galatheoidea</taxon>
        <taxon>Porcellanidae</taxon>
        <taxon>Petrolisthes</taxon>
    </lineage>
</organism>
<evidence type="ECO:0000256" key="5">
    <source>
        <dbReference type="ARBA" id="ARBA00023136"/>
    </source>
</evidence>
<gene>
    <name evidence="10" type="ORF">Pcinc_002197</name>
</gene>
<keyword evidence="7" id="KW-0807">Transducer</keyword>
<dbReference type="InterPro" id="IPR017452">
    <property type="entry name" value="GPCR_Rhodpsn_7TM"/>
</dbReference>
<evidence type="ECO:0000256" key="3">
    <source>
        <dbReference type="ARBA" id="ARBA00022989"/>
    </source>
</evidence>
<protein>
    <recommendedName>
        <fullName evidence="9">G-protein coupled receptors family 1 profile domain-containing protein</fullName>
    </recommendedName>
</protein>
<evidence type="ECO:0000256" key="7">
    <source>
        <dbReference type="ARBA" id="ARBA00023224"/>
    </source>
</evidence>
<reference evidence="10" key="1">
    <citation type="submission" date="2023-10" db="EMBL/GenBank/DDBJ databases">
        <title>Genome assemblies of two species of porcelain crab, Petrolisthes cinctipes and Petrolisthes manimaculis (Anomura: Porcellanidae).</title>
        <authorList>
            <person name="Angst P."/>
        </authorList>
    </citation>
    <scope>NUCLEOTIDE SEQUENCE</scope>
    <source>
        <strain evidence="10">PB745_01</strain>
        <tissue evidence="10">Gill</tissue>
    </source>
</reference>
<keyword evidence="4" id="KW-0297">G-protein coupled receptor</keyword>
<dbReference type="PANTHER" id="PTHR24235:SF29">
    <property type="entry name" value="GH23382P"/>
    <property type="match status" value="1"/>
</dbReference>
<name>A0AAE1GLE9_PETCI</name>
<evidence type="ECO:0000256" key="8">
    <source>
        <dbReference type="SAM" id="Phobius"/>
    </source>
</evidence>
<sequence>MILACVTAYTLAWLPFNLYTVVKDLPSSVLQDLSYDAHITLFFVVHCLAMSHTCYNPFIYFWMNSRFRNGFYYALGCLPCLPSRLPHHRPTSPSQSELRFGNNTKLIDEGAVNEEIQLRDLMQVAVE</sequence>
<dbReference type="GO" id="GO:0043005">
    <property type="term" value="C:neuron projection"/>
    <property type="evidence" value="ECO:0007669"/>
    <property type="project" value="TreeGrafter"/>
</dbReference>
<feature type="domain" description="G-protein coupled receptors family 1 profile" evidence="9">
    <location>
        <begin position="1"/>
        <end position="60"/>
    </location>
</feature>
<dbReference type="Gene3D" id="1.20.1070.10">
    <property type="entry name" value="Rhodopsin 7-helix transmembrane proteins"/>
    <property type="match status" value="1"/>
</dbReference>
<dbReference type="GO" id="GO:0042923">
    <property type="term" value="F:neuropeptide binding"/>
    <property type="evidence" value="ECO:0007669"/>
    <property type="project" value="TreeGrafter"/>
</dbReference>
<evidence type="ECO:0000256" key="1">
    <source>
        <dbReference type="ARBA" id="ARBA00004141"/>
    </source>
</evidence>
<keyword evidence="2 8" id="KW-0812">Transmembrane</keyword>
<accession>A0AAE1GLE9</accession>
<dbReference type="AlphaFoldDB" id="A0AAE1GLE9"/>
<proteinExistence type="predicted"/>
<evidence type="ECO:0000313" key="11">
    <source>
        <dbReference type="Proteomes" id="UP001286313"/>
    </source>
</evidence>
<keyword evidence="6" id="KW-0675">Receptor</keyword>
<dbReference type="EMBL" id="JAWQEG010000146">
    <property type="protein sequence ID" value="KAK3894020.1"/>
    <property type="molecule type" value="Genomic_DNA"/>
</dbReference>
<evidence type="ECO:0000313" key="10">
    <source>
        <dbReference type="EMBL" id="KAK3894020.1"/>
    </source>
</evidence>
<dbReference type="PROSITE" id="PS50262">
    <property type="entry name" value="G_PROTEIN_RECEP_F1_2"/>
    <property type="match status" value="1"/>
</dbReference>